<keyword evidence="4" id="KW-1185">Reference proteome</keyword>
<reference evidence="3 4" key="1">
    <citation type="submission" date="2017-12" db="EMBL/GenBank/DDBJ databases">
        <title>Comparative genomics of Botrytis spp.</title>
        <authorList>
            <person name="Valero-Jimenez C.A."/>
            <person name="Tapia P."/>
            <person name="Veloso J."/>
            <person name="Silva-Moreno E."/>
            <person name="Staats M."/>
            <person name="Valdes J.H."/>
            <person name="Van Kan J.A.L."/>
        </authorList>
    </citation>
    <scope>NUCLEOTIDE SEQUENCE [LARGE SCALE GENOMIC DNA]</scope>
    <source>
        <strain evidence="3 4">MUCL3349</strain>
    </source>
</reference>
<proteinExistence type="predicted"/>
<evidence type="ECO:0000313" key="4">
    <source>
        <dbReference type="Proteomes" id="UP000297280"/>
    </source>
</evidence>
<evidence type="ECO:0000313" key="3">
    <source>
        <dbReference type="EMBL" id="TGO86663.1"/>
    </source>
</evidence>
<evidence type="ECO:0000256" key="2">
    <source>
        <dbReference type="SAM" id="MobiDB-lite"/>
    </source>
</evidence>
<accession>A0A4Z1KKS1</accession>
<gene>
    <name evidence="3" type="ORF">BPOR_0286g00130</name>
</gene>
<name>A0A4Z1KKS1_9HELO</name>
<keyword evidence="1" id="KW-0175">Coiled coil</keyword>
<protein>
    <submittedName>
        <fullName evidence="3">Uncharacterized protein</fullName>
    </submittedName>
</protein>
<dbReference type="STRING" id="87229.A0A4Z1KKS1"/>
<evidence type="ECO:0000256" key="1">
    <source>
        <dbReference type="SAM" id="Coils"/>
    </source>
</evidence>
<dbReference type="Proteomes" id="UP000297280">
    <property type="component" value="Unassembled WGS sequence"/>
</dbReference>
<dbReference type="EMBL" id="PQXO01000285">
    <property type="protein sequence ID" value="TGO86663.1"/>
    <property type="molecule type" value="Genomic_DNA"/>
</dbReference>
<feature type="coiled-coil region" evidence="1">
    <location>
        <begin position="197"/>
        <end position="233"/>
    </location>
</feature>
<feature type="compositionally biased region" description="Acidic residues" evidence="2">
    <location>
        <begin position="359"/>
        <end position="369"/>
    </location>
</feature>
<sequence>MAHILIYHTHGATRTFSPPTSNSSNPSPQTYAAYAARFTHIYPSQSKVHSGILPPTSRHPVTPIRAQLSSILLAQRSALTRFEALKIPPHYAGTHFLPIHADPAFRAEINDGVGFYLDIYSSSSEVISLLHKWPFDDATKRLFRSERLPYVDLIVQFDQLNEKLHKLGQASLGYYVKYHCIPERENRAVEMDVMQDLDRYGAKLESIMKEKNLKEKEKEIKEIEVVRDDYETEEELEEFQITNPTPMPKPGGKSILATQSTQPKKNTKRKEKEISRDNDEAEEELQALPPATKTTPASKSGGKSFLTPVSKSEGGKSVLTPMSKSGGGKSILTPQSTSTSTSTQPKKPPKPKANPISQDNDETEEEIEELPISKTTST</sequence>
<feature type="region of interest" description="Disordered" evidence="2">
    <location>
        <begin position="233"/>
        <end position="378"/>
    </location>
</feature>
<feature type="compositionally biased region" description="Low complexity" evidence="2">
    <location>
        <begin position="333"/>
        <end position="345"/>
    </location>
</feature>
<comment type="caution">
    <text evidence="3">The sequence shown here is derived from an EMBL/GenBank/DDBJ whole genome shotgun (WGS) entry which is preliminary data.</text>
</comment>
<dbReference type="AlphaFoldDB" id="A0A4Z1KKS1"/>
<organism evidence="3 4">
    <name type="scientific">Botrytis porri</name>
    <dbReference type="NCBI Taxonomy" id="87229"/>
    <lineage>
        <taxon>Eukaryota</taxon>
        <taxon>Fungi</taxon>
        <taxon>Dikarya</taxon>
        <taxon>Ascomycota</taxon>
        <taxon>Pezizomycotina</taxon>
        <taxon>Leotiomycetes</taxon>
        <taxon>Helotiales</taxon>
        <taxon>Sclerotiniaceae</taxon>
        <taxon>Botrytis</taxon>
    </lineage>
</organism>